<gene>
    <name evidence="2" type="ORF">SAMN05421825_1527</name>
</gene>
<keyword evidence="3" id="KW-1185">Reference proteome</keyword>
<dbReference type="Gene3D" id="2.30.30.280">
    <property type="entry name" value="Adenine nucleotide alpha hydrolases-like domains"/>
    <property type="match status" value="1"/>
</dbReference>
<dbReference type="Proteomes" id="UP000199203">
    <property type="component" value="Unassembled WGS sequence"/>
</dbReference>
<dbReference type="STRING" id="454006.SAMN05421825_1527"/>
<dbReference type="GO" id="GO:0016783">
    <property type="term" value="F:sulfurtransferase activity"/>
    <property type="evidence" value="ECO:0007669"/>
    <property type="project" value="InterPro"/>
</dbReference>
<dbReference type="EMBL" id="FNBH01000001">
    <property type="protein sequence ID" value="SDF30345.1"/>
    <property type="molecule type" value="Genomic_DNA"/>
</dbReference>
<dbReference type="InterPro" id="IPR023382">
    <property type="entry name" value="MnmA-like_central_sf"/>
</dbReference>
<evidence type="ECO:0000259" key="1">
    <source>
        <dbReference type="Pfam" id="PF20259"/>
    </source>
</evidence>
<name>A0A1G7JZT9_9FLAO</name>
<dbReference type="OrthoDB" id="9800696at2"/>
<organism evidence="2 3">
    <name type="scientific">Epilithonimonas hungarica</name>
    <dbReference type="NCBI Taxonomy" id="454006"/>
    <lineage>
        <taxon>Bacteria</taxon>
        <taxon>Pseudomonadati</taxon>
        <taxon>Bacteroidota</taxon>
        <taxon>Flavobacteriia</taxon>
        <taxon>Flavobacteriales</taxon>
        <taxon>Weeksellaceae</taxon>
        <taxon>Chryseobacterium group</taxon>
        <taxon>Epilithonimonas</taxon>
    </lineage>
</organism>
<proteinExistence type="predicted"/>
<dbReference type="RefSeq" id="WP_089872772.1">
    <property type="nucleotide sequence ID" value="NZ_FNBH01000001.1"/>
</dbReference>
<dbReference type="Pfam" id="PF20259">
    <property type="entry name" value="tRNA_Me_trans_M"/>
    <property type="match status" value="1"/>
</dbReference>
<dbReference type="InterPro" id="IPR046884">
    <property type="entry name" value="MnmA-like_central"/>
</dbReference>
<feature type="domain" description="tRNA-specific 2-thiouridylase MnmA-like central" evidence="1">
    <location>
        <begin position="44"/>
        <end position="89"/>
    </location>
</feature>
<dbReference type="AlphaFoldDB" id="A0A1G7JZT9"/>
<protein>
    <submittedName>
        <fullName evidence="2">tRNA-specific 2-thiouridylase</fullName>
    </submittedName>
</protein>
<reference evidence="3" key="1">
    <citation type="submission" date="2016-10" db="EMBL/GenBank/DDBJ databases">
        <authorList>
            <person name="Varghese N."/>
            <person name="Submissions S."/>
        </authorList>
    </citation>
    <scope>NUCLEOTIDE SEQUENCE [LARGE SCALE GENOMIC DNA]</scope>
    <source>
        <strain evidence="3">DSM 19684</strain>
    </source>
</reference>
<accession>A0A1G7JZT9</accession>
<sequence length="177" mass="20140">MTKKGQIVEIPASSPIYSRELPGFHSKKDELIWRSREKEYSLFDGFLVGEHQGVENFKIGQRKGINVGGKKEPLYVIWIDVKENMLFVGAGDSHPGLSIATIRLGENLKLNDISFSKEELEKGIDVKISTSINEDDLSAKLYGFDESFFLEFENKVSVTVEDNPFDIIYQNRIIKSY</sequence>
<evidence type="ECO:0000313" key="2">
    <source>
        <dbReference type="EMBL" id="SDF30345.1"/>
    </source>
</evidence>
<evidence type="ECO:0000313" key="3">
    <source>
        <dbReference type="Proteomes" id="UP000199203"/>
    </source>
</evidence>